<dbReference type="PANTHER" id="PTHR11802:SF132">
    <property type="entry name" value="SERINE CARBOXYPEPTIDASE-LIKE 36-RELATED"/>
    <property type="match status" value="1"/>
</dbReference>
<protein>
    <recommendedName>
        <fullName evidence="6">Carboxypeptidase</fullName>
    </recommendedName>
</protein>
<proteinExistence type="inferred from homology"/>
<keyword evidence="2" id="KW-0732">Signal</keyword>
<evidence type="ECO:0000256" key="3">
    <source>
        <dbReference type="ARBA" id="ARBA00023180"/>
    </source>
</evidence>
<dbReference type="OrthoDB" id="443318at2759"/>
<dbReference type="Pfam" id="PF00450">
    <property type="entry name" value="Peptidase_S10"/>
    <property type="match status" value="1"/>
</dbReference>
<evidence type="ECO:0000256" key="1">
    <source>
        <dbReference type="ARBA" id="ARBA00009431"/>
    </source>
</evidence>
<evidence type="ECO:0000313" key="4">
    <source>
        <dbReference type="EMBL" id="KAF6148295.1"/>
    </source>
</evidence>
<dbReference type="GO" id="GO:0006508">
    <property type="term" value="P:proteolysis"/>
    <property type="evidence" value="ECO:0007669"/>
    <property type="project" value="InterPro"/>
</dbReference>
<dbReference type="InterPro" id="IPR001563">
    <property type="entry name" value="Peptidase_S10"/>
</dbReference>
<sequence length="166" mass="18865">MWIKGFQVSEALWLGLENDHDEALICFVVLQNVDAMRQGDVLKHFHDSKKREGIFYVSLVEDVVILEEAKVLSQGGLKEKDLIDRLPGQPHVSFTQYGGYVTANKKVNCAFYYYFIEAVRSNKMKPLLLWLNGGSECSSLAYGVMEELGPFRVHSDGKTLYHNPYA</sequence>
<dbReference type="Gene3D" id="3.40.50.1820">
    <property type="entry name" value="alpha/beta hydrolase"/>
    <property type="match status" value="1"/>
</dbReference>
<dbReference type="EMBL" id="JACGCM010001854">
    <property type="protein sequence ID" value="KAF6148295.1"/>
    <property type="molecule type" value="Genomic_DNA"/>
</dbReference>
<dbReference type="GO" id="GO:0005773">
    <property type="term" value="C:vacuole"/>
    <property type="evidence" value="ECO:0007669"/>
    <property type="project" value="TreeGrafter"/>
</dbReference>
<evidence type="ECO:0000313" key="5">
    <source>
        <dbReference type="Proteomes" id="UP000541444"/>
    </source>
</evidence>
<dbReference type="SUPFAM" id="SSF53474">
    <property type="entry name" value="alpha/beta-Hydrolases"/>
    <property type="match status" value="1"/>
</dbReference>
<reference evidence="4 5" key="1">
    <citation type="journal article" date="2020" name="IScience">
        <title>Genome Sequencing of the Endangered Kingdonia uniflora (Circaeasteraceae, Ranunculales) Reveals Potential Mechanisms of Evolutionary Specialization.</title>
        <authorList>
            <person name="Sun Y."/>
            <person name="Deng T."/>
            <person name="Zhang A."/>
            <person name="Moore M.J."/>
            <person name="Landis J.B."/>
            <person name="Lin N."/>
            <person name="Zhang H."/>
            <person name="Zhang X."/>
            <person name="Huang J."/>
            <person name="Zhang X."/>
            <person name="Sun H."/>
            <person name="Wang H."/>
        </authorList>
    </citation>
    <scope>NUCLEOTIDE SEQUENCE [LARGE SCALE GENOMIC DNA]</scope>
    <source>
        <strain evidence="4">TB1705</strain>
        <tissue evidence="4">Leaf</tissue>
    </source>
</reference>
<evidence type="ECO:0000256" key="2">
    <source>
        <dbReference type="ARBA" id="ARBA00022729"/>
    </source>
</evidence>
<dbReference type="AlphaFoldDB" id="A0A7J7M0A4"/>
<comment type="caution">
    <text evidence="4">The sequence shown here is derived from an EMBL/GenBank/DDBJ whole genome shotgun (WGS) entry which is preliminary data.</text>
</comment>
<keyword evidence="5" id="KW-1185">Reference proteome</keyword>
<accession>A0A7J7M0A4</accession>
<keyword evidence="3" id="KW-0325">Glycoprotein</keyword>
<comment type="similarity">
    <text evidence="1">Belongs to the peptidase S10 family.</text>
</comment>
<gene>
    <name evidence="4" type="ORF">GIB67_012070</name>
</gene>
<organism evidence="4 5">
    <name type="scientific">Kingdonia uniflora</name>
    <dbReference type="NCBI Taxonomy" id="39325"/>
    <lineage>
        <taxon>Eukaryota</taxon>
        <taxon>Viridiplantae</taxon>
        <taxon>Streptophyta</taxon>
        <taxon>Embryophyta</taxon>
        <taxon>Tracheophyta</taxon>
        <taxon>Spermatophyta</taxon>
        <taxon>Magnoliopsida</taxon>
        <taxon>Ranunculales</taxon>
        <taxon>Circaeasteraceae</taxon>
        <taxon>Kingdonia</taxon>
    </lineage>
</organism>
<name>A0A7J7M0A4_9MAGN</name>
<dbReference type="InterPro" id="IPR029058">
    <property type="entry name" value="AB_hydrolase_fold"/>
</dbReference>
<dbReference type="Proteomes" id="UP000541444">
    <property type="component" value="Unassembled WGS sequence"/>
</dbReference>
<dbReference type="GO" id="GO:0004185">
    <property type="term" value="F:serine-type carboxypeptidase activity"/>
    <property type="evidence" value="ECO:0007669"/>
    <property type="project" value="InterPro"/>
</dbReference>
<dbReference type="PANTHER" id="PTHR11802">
    <property type="entry name" value="SERINE PROTEASE FAMILY S10 SERINE CARBOXYPEPTIDASE"/>
    <property type="match status" value="1"/>
</dbReference>
<evidence type="ECO:0008006" key="6">
    <source>
        <dbReference type="Google" id="ProtNLM"/>
    </source>
</evidence>